<dbReference type="VEuPathDB" id="FungiDB:MELLADRAFT_104680"/>
<name>F4RFJ5_MELLP</name>
<dbReference type="InParanoid" id="F4RFJ5"/>
<reference evidence="2" key="1">
    <citation type="journal article" date="2011" name="Proc. Natl. Acad. Sci. U.S.A.">
        <title>Obligate biotrophy features unraveled by the genomic analysis of rust fungi.</title>
        <authorList>
            <person name="Duplessis S."/>
            <person name="Cuomo C.A."/>
            <person name="Lin Y.-C."/>
            <person name="Aerts A."/>
            <person name="Tisserant E."/>
            <person name="Veneault-Fourrey C."/>
            <person name="Joly D.L."/>
            <person name="Hacquard S."/>
            <person name="Amselem J."/>
            <person name="Cantarel B.L."/>
            <person name="Chiu R."/>
            <person name="Coutinho P.M."/>
            <person name="Feau N."/>
            <person name="Field M."/>
            <person name="Frey P."/>
            <person name="Gelhaye E."/>
            <person name="Goldberg J."/>
            <person name="Grabherr M.G."/>
            <person name="Kodira C.D."/>
            <person name="Kohler A."/>
            <person name="Kuees U."/>
            <person name="Lindquist E.A."/>
            <person name="Lucas S.M."/>
            <person name="Mago R."/>
            <person name="Mauceli E."/>
            <person name="Morin E."/>
            <person name="Murat C."/>
            <person name="Pangilinan J.L."/>
            <person name="Park R."/>
            <person name="Pearson M."/>
            <person name="Quesneville H."/>
            <person name="Rouhier N."/>
            <person name="Sakthikumar S."/>
            <person name="Salamov A.A."/>
            <person name="Schmutz J."/>
            <person name="Selles B."/>
            <person name="Shapiro H."/>
            <person name="Tanguay P."/>
            <person name="Tuskan G.A."/>
            <person name="Henrissat B."/>
            <person name="Van de Peer Y."/>
            <person name="Rouze P."/>
            <person name="Ellis J.G."/>
            <person name="Dodds P.N."/>
            <person name="Schein J.E."/>
            <person name="Zhong S."/>
            <person name="Hamelin R.C."/>
            <person name="Grigoriev I.V."/>
            <person name="Szabo L.J."/>
            <person name="Martin F."/>
        </authorList>
    </citation>
    <scope>NUCLEOTIDE SEQUENCE [LARGE SCALE GENOMIC DNA]</scope>
    <source>
        <strain evidence="2">98AG31 / pathotype 3-4-7</strain>
    </source>
</reference>
<organism evidence="2">
    <name type="scientific">Melampsora larici-populina (strain 98AG31 / pathotype 3-4-7)</name>
    <name type="common">Poplar leaf rust fungus</name>
    <dbReference type="NCBI Taxonomy" id="747676"/>
    <lineage>
        <taxon>Eukaryota</taxon>
        <taxon>Fungi</taxon>
        <taxon>Dikarya</taxon>
        <taxon>Basidiomycota</taxon>
        <taxon>Pucciniomycotina</taxon>
        <taxon>Pucciniomycetes</taxon>
        <taxon>Pucciniales</taxon>
        <taxon>Melampsoraceae</taxon>
        <taxon>Melampsora</taxon>
    </lineage>
</organism>
<dbReference type="EMBL" id="GL883099">
    <property type="protein sequence ID" value="EGG08819.1"/>
    <property type="molecule type" value="Genomic_DNA"/>
</dbReference>
<dbReference type="HOGENOM" id="CLU_1396626_0_0_1"/>
<gene>
    <name evidence="1" type="ORF">MELLADRAFT_104680</name>
</gene>
<accession>F4RFJ5</accession>
<proteinExistence type="predicted"/>
<dbReference type="Proteomes" id="UP000001072">
    <property type="component" value="Unassembled WGS sequence"/>
</dbReference>
<dbReference type="GeneID" id="18922368"/>
<protein>
    <submittedName>
        <fullName evidence="1">Uncharacterized protein</fullName>
    </submittedName>
</protein>
<sequence>MQIAAIALSNNVSYFQHLTKILHWLIFIEKKIYECKSQMRLDLVNHYFKILENKITIWNLNDSIEEILPLELERIKAESLAWLGYPKEAEWVATGTKNRVKYLLSQQDEVKKLSIDQNVESLPKMTPLIRYLLLRLGQHPFEQTFEDHIRVIYIETCFKKLYKMTNVPELESYIHEVVKYTTKILSSKALTLIHV</sequence>
<evidence type="ECO:0000313" key="2">
    <source>
        <dbReference type="Proteomes" id="UP000001072"/>
    </source>
</evidence>
<dbReference type="KEGG" id="mlr:MELLADRAFT_104680"/>
<dbReference type="AlphaFoldDB" id="F4RFJ5"/>
<dbReference type="RefSeq" id="XP_007407793.1">
    <property type="nucleotide sequence ID" value="XM_007407731.1"/>
</dbReference>
<keyword evidence="2" id="KW-1185">Reference proteome</keyword>
<evidence type="ECO:0000313" key="1">
    <source>
        <dbReference type="EMBL" id="EGG08819.1"/>
    </source>
</evidence>